<dbReference type="Proteomes" id="UP001321506">
    <property type="component" value="Unassembled WGS sequence"/>
</dbReference>
<evidence type="ECO:0000259" key="1">
    <source>
        <dbReference type="PROSITE" id="PS51819"/>
    </source>
</evidence>
<dbReference type="EMBL" id="JASATX010000003">
    <property type="protein sequence ID" value="MDI2099164.1"/>
    <property type="molecule type" value="Genomic_DNA"/>
</dbReference>
<dbReference type="PROSITE" id="PS51819">
    <property type="entry name" value="VOC"/>
    <property type="match status" value="1"/>
</dbReference>
<dbReference type="SUPFAM" id="SSF54593">
    <property type="entry name" value="Glyoxalase/Bleomycin resistance protein/Dihydroxybiphenyl dioxygenase"/>
    <property type="match status" value="1"/>
</dbReference>
<evidence type="ECO:0000313" key="3">
    <source>
        <dbReference type="Proteomes" id="UP001321506"/>
    </source>
</evidence>
<feature type="domain" description="VOC" evidence="1">
    <location>
        <begin position="2"/>
        <end position="123"/>
    </location>
</feature>
<sequence length="129" mass="14492">MEVLQVTQHAEDVDRASRFYQALLGYAPIRVFDHPKQVYFTVGPLRLLIEEAAPSSLFYLQVDNVRDAVSNLRAQGIEILAEPRLQFSHGLDHDADLFGPADADEWVALVRDSEGNPLGLMSHEARHEP</sequence>
<dbReference type="InterPro" id="IPR004360">
    <property type="entry name" value="Glyas_Fos-R_dOase_dom"/>
</dbReference>
<proteinExistence type="predicted"/>
<dbReference type="AlphaFoldDB" id="A0AAW6T6P0"/>
<protein>
    <submittedName>
        <fullName evidence="2">Methylmalonyl-CoA epimerase</fullName>
    </submittedName>
</protein>
<comment type="caution">
    <text evidence="2">The sequence shown here is derived from an EMBL/GenBank/DDBJ whole genome shotgun (WGS) entry which is preliminary data.</text>
</comment>
<dbReference type="Pfam" id="PF00903">
    <property type="entry name" value="Glyoxalase"/>
    <property type="match status" value="1"/>
</dbReference>
<accession>A0AAW6T6P0</accession>
<dbReference type="Gene3D" id="3.10.180.10">
    <property type="entry name" value="2,3-Dihydroxybiphenyl 1,2-Dioxygenase, domain 1"/>
    <property type="match status" value="1"/>
</dbReference>
<dbReference type="InterPro" id="IPR029068">
    <property type="entry name" value="Glyas_Bleomycin-R_OHBP_Dase"/>
</dbReference>
<dbReference type="RefSeq" id="WP_281488945.1">
    <property type="nucleotide sequence ID" value="NZ_JASATX010000003.1"/>
</dbReference>
<organism evidence="2 3">
    <name type="scientific">Ruicaihuangia caeni</name>
    <dbReference type="NCBI Taxonomy" id="3042517"/>
    <lineage>
        <taxon>Bacteria</taxon>
        <taxon>Bacillati</taxon>
        <taxon>Actinomycetota</taxon>
        <taxon>Actinomycetes</taxon>
        <taxon>Micrococcales</taxon>
        <taxon>Microbacteriaceae</taxon>
        <taxon>Ruicaihuangia</taxon>
    </lineage>
</organism>
<reference evidence="2 3" key="1">
    <citation type="submission" date="2023-04" db="EMBL/GenBank/DDBJ databases">
        <title>Klugiella caeni sp. nov. isolated from the sludge of biochemical tank.</title>
        <authorList>
            <person name="Geng K."/>
        </authorList>
    </citation>
    <scope>NUCLEOTIDE SEQUENCE [LARGE SCALE GENOMIC DNA]</scope>
    <source>
        <strain evidence="2 3">YN-L-19</strain>
    </source>
</reference>
<evidence type="ECO:0000313" key="2">
    <source>
        <dbReference type="EMBL" id="MDI2099164.1"/>
    </source>
</evidence>
<keyword evidence="3" id="KW-1185">Reference proteome</keyword>
<name>A0AAW6T6P0_9MICO</name>
<gene>
    <name evidence="2" type="ORF">QF206_09350</name>
</gene>
<dbReference type="InterPro" id="IPR037523">
    <property type="entry name" value="VOC_core"/>
</dbReference>